<dbReference type="PANTHER" id="PTHR31900">
    <property type="entry name" value="F-BOX/RNI SUPERFAMILY PROTEIN-RELATED"/>
    <property type="match status" value="1"/>
</dbReference>
<dbReference type="Pfam" id="PF24758">
    <property type="entry name" value="LRR_At5g56370"/>
    <property type="match status" value="1"/>
</dbReference>
<accession>A0ABD0ZBM8</accession>
<dbReference type="InterPro" id="IPR050232">
    <property type="entry name" value="FBL13/AtMIF1-like"/>
</dbReference>
<protein>
    <submittedName>
        <fullName evidence="2">F-box protein</fullName>
    </submittedName>
</protein>
<feature type="domain" description="F-box" evidence="1">
    <location>
        <begin position="24"/>
        <end position="74"/>
    </location>
</feature>
<evidence type="ECO:0000259" key="1">
    <source>
        <dbReference type="PROSITE" id="PS50181"/>
    </source>
</evidence>
<proteinExistence type="predicted"/>
<dbReference type="Pfam" id="PF00646">
    <property type="entry name" value="F-box"/>
    <property type="match status" value="1"/>
</dbReference>
<dbReference type="CDD" id="cd22160">
    <property type="entry name" value="F-box_AtFBL13-like"/>
    <property type="match status" value="1"/>
</dbReference>
<dbReference type="Pfam" id="PF08387">
    <property type="entry name" value="FBD"/>
    <property type="match status" value="1"/>
</dbReference>
<organism evidence="2 3">
    <name type="scientific">Cardamine amara subsp. amara</name>
    <dbReference type="NCBI Taxonomy" id="228776"/>
    <lineage>
        <taxon>Eukaryota</taxon>
        <taxon>Viridiplantae</taxon>
        <taxon>Streptophyta</taxon>
        <taxon>Embryophyta</taxon>
        <taxon>Tracheophyta</taxon>
        <taxon>Spermatophyta</taxon>
        <taxon>Magnoliopsida</taxon>
        <taxon>eudicotyledons</taxon>
        <taxon>Gunneridae</taxon>
        <taxon>Pentapetalae</taxon>
        <taxon>rosids</taxon>
        <taxon>malvids</taxon>
        <taxon>Brassicales</taxon>
        <taxon>Brassicaceae</taxon>
        <taxon>Cardamineae</taxon>
        <taxon>Cardamine</taxon>
    </lineage>
</organism>
<sequence length="442" mass="51245">MVRRTSLNTCLSKRKLKKTKFLGEDRFSVLPDHLLCRILSKLSIKDSVRTSVLSKRWNYLWLQVPVIDFDFHDFSNDVEFLECLDRFVLSYKELDLEKFKLVYDVNTHIQDDFVWRISNVVKRKVCHLTVVNQVDVQEDLVRMPLSLYSCGTLVNLTLYCVAMNDPMDIHRDNPGSESVSLPCLKTVYLEGVIFDDSSVLKTFISRCSALEDLTVVTHFDDFLKVVSVCSQLLKSFKLHSMRHEYDYEDEDPDAEIDDPDVEIDAPRLEYMSISGYQPKSFEILSVDPFSKLNVDVWFDVENDDDTMIRKFLIEISTFREMIISARSLECIHHYSKMEPVEVFPQFSNLSRLDASLVESSWEFLPTFLGCCINLRSLSVELDCLPEIEEIELSPVPQCVLSSLEFVKLKTTTVADTPRKRELVRCFLMKNCPVLKKLILCEP</sequence>
<dbReference type="Proteomes" id="UP001558713">
    <property type="component" value="Unassembled WGS sequence"/>
</dbReference>
<evidence type="ECO:0000313" key="3">
    <source>
        <dbReference type="Proteomes" id="UP001558713"/>
    </source>
</evidence>
<dbReference type="SUPFAM" id="SSF81383">
    <property type="entry name" value="F-box domain"/>
    <property type="match status" value="1"/>
</dbReference>
<dbReference type="InterPro" id="IPR032675">
    <property type="entry name" value="LRR_dom_sf"/>
</dbReference>
<comment type="caution">
    <text evidence="2">The sequence shown here is derived from an EMBL/GenBank/DDBJ whole genome shotgun (WGS) entry which is preliminary data.</text>
</comment>
<dbReference type="EMBL" id="JBANAX010000833">
    <property type="protein sequence ID" value="KAL1192082.1"/>
    <property type="molecule type" value="Genomic_DNA"/>
</dbReference>
<dbReference type="PROSITE" id="PS50181">
    <property type="entry name" value="FBOX"/>
    <property type="match status" value="1"/>
</dbReference>
<evidence type="ECO:0000313" key="2">
    <source>
        <dbReference type="EMBL" id="KAL1192082.1"/>
    </source>
</evidence>
<dbReference type="PANTHER" id="PTHR31900:SF33">
    <property type="entry name" value="PROTEIN WITH RNI-LIKE_FBD-LIKE DOMAIN"/>
    <property type="match status" value="1"/>
</dbReference>
<dbReference type="InterPro" id="IPR055411">
    <property type="entry name" value="LRR_FXL15/At3g58940/PEG3-like"/>
</dbReference>
<dbReference type="SUPFAM" id="SSF52047">
    <property type="entry name" value="RNI-like"/>
    <property type="match status" value="1"/>
</dbReference>
<dbReference type="AlphaFoldDB" id="A0ABD0ZBM8"/>
<keyword evidence="3" id="KW-1185">Reference proteome</keyword>
<reference evidence="2 3" key="1">
    <citation type="submission" date="2024-04" db="EMBL/GenBank/DDBJ databases">
        <title>Genome assembly C_amara_ONT_v2.</title>
        <authorList>
            <person name="Yant L."/>
            <person name="Moore C."/>
            <person name="Slenker M."/>
        </authorList>
    </citation>
    <scope>NUCLEOTIDE SEQUENCE [LARGE SCALE GENOMIC DNA]</scope>
    <source>
        <tissue evidence="2">Leaf</tissue>
    </source>
</reference>
<dbReference type="InterPro" id="IPR053781">
    <property type="entry name" value="F-box_AtFBL13-like"/>
</dbReference>
<dbReference type="SMART" id="SM00256">
    <property type="entry name" value="FBOX"/>
    <property type="match status" value="1"/>
</dbReference>
<dbReference type="Gene3D" id="3.80.10.10">
    <property type="entry name" value="Ribonuclease Inhibitor"/>
    <property type="match status" value="1"/>
</dbReference>
<dbReference type="InterPro" id="IPR001810">
    <property type="entry name" value="F-box_dom"/>
</dbReference>
<gene>
    <name evidence="2" type="ORF">V5N11_029979</name>
</gene>
<dbReference type="InterPro" id="IPR036047">
    <property type="entry name" value="F-box-like_dom_sf"/>
</dbReference>
<name>A0ABD0ZBM8_CARAN</name>
<dbReference type="InterPro" id="IPR006566">
    <property type="entry name" value="FBD"/>
</dbReference>